<accession>A0ABP0KHS5</accession>
<feature type="coiled-coil region" evidence="1">
    <location>
        <begin position="166"/>
        <end position="300"/>
    </location>
</feature>
<evidence type="ECO:0000313" key="4">
    <source>
        <dbReference type="Proteomes" id="UP001642464"/>
    </source>
</evidence>
<comment type="caution">
    <text evidence="3">The sequence shown here is derived from an EMBL/GenBank/DDBJ whole genome shotgun (WGS) entry which is preliminary data.</text>
</comment>
<protein>
    <submittedName>
        <fullName evidence="3">Uncharacterized protein</fullName>
    </submittedName>
</protein>
<keyword evidence="4" id="KW-1185">Reference proteome</keyword>
<dbReference type="EMBL" id="CAXAMM010011336">
    <property type="protein sequence ID" value="CAK9025865.1"/>
    <property type="molecule type" value="Genomic_DNA"/>
</dbReference>
<name>A0ABP0KHS5_9DINO</name>
<keyword evidence="2" id="KW-0732">Signal</keyword>
<dbReference type="Proteomes" id="UP001642464">
    <property type="component" value="Unassembled WGS sequence"/>
</dbReference>
<evidence type="ECO:0000256" key="2">
    <source>
        <dbReference type="SAM" id="SignalP"/>
    </source>
</evidence>
<evidence type="ECO:0000313" key="3">
    <source>
        <dbReference type="EMBL" id="CAK9025865.1"/>
    </source>
</evidence>
<proteinExistence type="predicted"/>
<keyword evidence="1" id="KW-0175">Coiled coil</keyword>
<sequence length="306" mass="35022">MLAVQLMLYCLVAMTVFGLDKVEDFTDQQVFFYMCGALVSTVLRIRAHSFEHSEYLPFWEPYFQEFFNSDHWPKLRLFCSLLVNEFLSQSVLILLPLILMESTDLMEFVKDATCVAFISEMDNLRNVEDDQVMVNEQLTTEKQMAKFQDQLTNAISQKVAAALQPVLDAEARISQLSQDLANAETRLSQKVKDVEAKVQEVQGKIQAVLDAEARIPQLSQDVADAEKRLSQKVQDAEAKVQEVEDKIQAMVLAAMTELSEAQKGIQRQVDYVMKRNSRRIEELQGQHHELAKQVNSHENTLHHLTQ</sequence>
<organism evidence="3 4">
    <name type="scientific">Durusdinium trenchii</name>
    <dbReference type="NCBI Taxonomy" id="1381693"/>
    <lineage>
        <taxon>Eukaryota</taxon>
        <taxon>Sar</taxon>
        <taxon>Alveolata</taxon>
        <taxon>Dinophyceae</taxon>
        <taxon>Suessiales</taxon>
        <taxon>Symbiodiniaceae</taxon>
        <taxon>Durusdinium</taxon>
    </lineage>
</organism>
<gene>
    <name evidence="3" type="ORF">SCF082_LOCUS17262</name>
</gene>
<feature type="signal peptide" evidence="2">
    <location>
        <begin position="1"/>
        <end position="18"/>
    </location>
</feature>
<feature type="chain" id="PRO_5045391977" evidence="2">
    <location>
        <begin position="19"/>
        <end position="306"/>
    </location>
</feature>
<reference evidence="3 4" key="1">
    <citation type="submission" date="2024-02" db="EMBL/GenBank/DDBJ databases">
        <authorList>
            <person name="Chen Y."/>
            <person name="Shah S."/>
            <person name="Dougan E. K."/>
            <person name="Thang M."/>
            <person name="Chan C."/>
        </authorList>
    </citation>
    <scope>NUCLEOTIDE SEQUENCE [LARGE SCALE GENOMIC DNA]</scope>
</reference>
<evidence type="ECO:0000256" key="1">
    <source>
        <dbReference type="SAM" id="Coils"/>
    </source>
</evidence>
<dbReference type="SUPFAM" id="SSF58104">
    <property type="entry name" value="Methyl-accepting chemotaxis protein (MCP) signaling domain"/>
    <property type="match status" value="1"/>
</dbReference>